<feature type="transmembrane region" description="Helical" evidence="1">
    <location>
        <begin position="51"/>
        <end position="70"/>
    </location>
</feature>
<evidence type="ECO:0000313" key="3">
    <source>
        <dbReference type="Proteomes" id="UP000232693"/>
    </source>
</evidence>
<proteinExistence type="predicted"/>
<dbReference type="InterPro" id="IPR009305">
    <property type="entry name" value="Mpo1-like"/>
</dbReference>
<dbReference type="OrthoDB" id="7356072at2"/>
<keyword evidence="3" id="KW-1185">Reference proteome</keyword>
<dbReference type="AlphaFoldDB" id="A0A2K9AX69"/>
<feature type="transmembrane region" description="Helical" evidence="1">
    <location>
        <begin position="27"/>
        <end position="45"/>
    </location>
</feature>
<organism evidence="2 3">
    <name type="scientific">Kangiella profundi</name>
    <dbReference type="NCBI Taxonomy" id="1561924"/>
    <lineage>
        <taxon>Bacteria</taxon>
        <taxon>Pseudomonadati</taxon>
        <taxon>Pseudomonadota</taxon>
        <taxon>Gammaproteobacteria</taxon>
        <taxon>Kangiellales</taxon>
        <taxon>Kangiellaceae</taxon>
        <taxon>Kangiella</taxon>
    </lineage>
</organism>
<dbReference type="PANTHER" id="PTHR34205:SF2">
    <property type="entry name" value="DUF962 DOMAIN-CONTAINING PROTEIN"/>
    <property type="match status" value="1"/>
</dbReference>
<evidence type="ECO:0000313" key="2">
    <source>
        <dbReference type="EMBL" id="AUD79721.1"/>
    </source>
</evidence>
<evidence type="ECO:0000256" key="1">
    <source>
        <dbReference type="SAM" id="Phobius"/>
    </source>
</evidence>
<dbReference type="RefSeq" id="WP_106647520.1">
    <property type="nucleotide sequence ID" value="NZ_BMGO01000001.1"/>
</dbReference>
<reference evidence="2 3" key="1">
    <citation type="submission" date="2017-12" db="EMBL/GenBank/DDBJ databases">
        <title>Kangiella profundi FT102 completed genome.</title>
        <authorList>
            <person name="Xu J."/>
            <person name="Wang J."/>
            <person name="Lu Y."/>
        </authorList>
    </citation>
    <scope>NUCLEOTIDE SEQUENCE [LARGE SCALE GENOMIC DNA]</scope>
    <source>
        <strain evidence="2 3">FT102</strain>
    </source>
</reference>
<keyword evidence="1" id="KW-0472">Membrane</keyword>
<accession>A0A2K9AX69</accession>
<dbReference type="PANTHER" id="PTHR34205">
    <property type="entry name" value="TRANSMEMBRANE PROTEIN"/>
    <property type="match status" value="1"/>
</dbReference>
<dbReference type="KEGG" id="kpd:CW740_10875"/>
<keyword evidence="1" id="KW-1133">Transmembrane helix</keyword>
<keyword evidence="1" id="KW-0812">Transmembrane</keyword>
<dbReference type="Proteomes" id="UP000232693">
    <property type="component" value="Chromosome"/>
</dbReference>
<name>A0A2K9AX69_9GAMM</name>
<sequence length="108" mass="12815">MTEKSIKSFKQFWPFYLGEHRLPSNRLLHYIGTTASLVLLIYLIITAQWLWLPLVLVVGYGPAWIGHFTIEKNRPATFTYPLWSLLADYKMLFMAMTGQLRKEWPKYF</sequence>
<dbReference type="Pfam" id="PF06127">
    <property type="entry name" value="Mpo1-like"/>
    <property type="match status" value="1"/>
</dbReference>
<gene>
    <name evidence="2" type="ORF">CW740_10875</name>
</gene>
<protein>
    <submittedName>
        <fullName evidence="2">DUF962 domain-containing protein</fullName>
    </submittedName>
</protein>
<dbReference type="EMBL" id="CP025120">
    <property type="protein sequence ID" value="AUD79721.1"/>
    <property type="molecule type" value="Genomic_DNA"/>
</dbReference>